<dbReference type="AlphaFoldDB" id="A0A8H7C6X2"/>
<name>A0A8H7C6X2_AGABI</name>
<dbReference type="SUPFAM" id="SSF81383">
    <property type="entry name" value="F-box domain"/>
    <property type="match status" value="1"/>
</dbReference>
<dbReference type="EMBL" id="JABXXO010000010">
    <property type="protein sequence ID" value="KAF7768026.1"/>
    <property type="molecule type" value="Genomic_DNA"/>
</dbReference>
<protein>
    <recommendedName>
        <fullName evidence="3">F-box domain-containing protein</fullName>
    </recommendedName>
</protein>
<gene>
    <name evidence="1" type="ORF">Agabi119p4_7269</name>
</gene>
<evidence type="ECO:0008006" key="3">
    <source>
        <dbReference type="Google" id="ProtNLM"/>
    </source>
</evidence>
<dbReference type="InterPro" id="IPR032675">
    <property type="entry name" value="LRR_dom_sf"/>
</dbReference>
<sequence length="410" mass="46520">MSFEEPRNALPWELVELIIGFLRSDPKSLRQACLASRTWVPICRAHLFRRIVLHWCDDGTRRSNSLLNLLTHTPSIANYIRELSVHEGLISNGSHTTYCFARSSSLPKLLYLLPHLRLFEFRASTLTHWCELSGELMDAVLYAATCPGLIELALGSWNFSFQPQALDAVLAAAAKNVRILTLKDIVTPMVPEAYPRVGIVDVGSIQLPEEELALKSLRISDGATSMVPFCAQWFYMRPGARISCLHLSCATHQESISDLVRVLGTSLEELELNIQSVHGDQPLDLRCNTRLQNLRLQSSDCPSMLYRANITASWIVDVLSTLRSFEFLELLDVRFAVDAEHLRQLSHSDAARWRHLDQMLGQNNFTRLRNVRVGFKFYCHTGSQYTEETRQCMPGLRHAGILDVFTEPRQ</sequence>
<dbReference type="Proteomes" id="UP000629468">
    <property type="component" value="Unassembled WGS sequence"/>
</dbReference>
<proteinExistence type="predicted"/>
<dbReference type="InterPro" id="IPR036047">
    <property type="entry name" value="F-box-like_dom_sf"/>
</dbReference>
<accession>A0A8H7C6X2</accession>
<dbReference type="SUPFAM" id="SSF52047">
    <property type="entry name" value="RNI-like"/>
    <property type="match status" value="1"/>
</dbReference>
<comment type="caution">
    <text evidence="1">The sequence shown here is derived from an EMBL/GenBank/DDBJ whole genome shotgun (WGS) entry which is preliminary data.</text>
</comment>
<dbReference type="Gene3D" id="3.80.10.10">
    <property type="entry name" value="Ribonuclease Inhibitor"/>
    <property type="match status" value="1"/>
</dbReference>
<evidence type="ECO:0000313" key="1">
    <source>
        <dbReference type="EMBL" id="KAF7768026.1"/>
    </source>
</evidence>
<reference evidence="1 2" key="1">
    <citation type="journal article" name="Sci. Rep.">
        <title>Telomere-to-telomere assembled and centromere annotated genomes of the two main subspecies of the button mushroom Agaricus bisporus reveal especially polymorphic chromosome ends.</title>
        <authorList>
            <person name="Sonnenberg A.S.M."/>
            <person name="Sedaghat-Telgerd N."/>
            <person name="Lavrijssen B."/>
            <person name="Ohm R.A."/>
            <person name="Hendrickx P.M."/>
            <person name="Scholtmeijer K."/>
            <person name="Baars J.J.P."/>
            <person name="van Peer A."/>
        </authorList>
    </citation>
    <scope>NUCLEOTIDE SEQUENCE [LARGE SCALE GENOMIC DNA]</scope>
    <source>
        <strain evidence="1 2">H119_p4</strain>
    </source>
</reference>
<organism evidence="1 2">
    <name type="scientific">Agaricus bisporus var. burnettii</name>
    <dbReference type="NCBI Taxonomy" id="192524"/>
    <lineage>
        <taxon>Eukaryota</taxon>
        <taxon>Fungi</taxon>
        <taxon>Dikarya</taxon>
        <taxon>Basidiomycota</taxon>
        <taxon>Agaricomycotina</taxon>
        <taxon>Agaricomycetes</taxon>
        <taxon>Agaricomycetidae</taxon>
        <taxon>Agaricales</taxon>
        <taxon>Agaricineae</taxon>
        <taxon>Agaricaceae</taxon>
        <taxon>Agaricus</taxon>
    </lineage>
</organism>
<evidence type="ECO:0000313" key="2">
    <source>
        <dbReference type="Proteomes" id="UP000629468"/>
    </source>
</evidence>